<dbReference type="Proteomes" id="UP000270094">
    <property type="component" value="Unassembled WGS sequence"/>
</dbReference>
<dbReference type="PANTHER" id="PTHR23119">
    <property type="entry name" value="DISCS LARGE"/>
    <property type="match status" value="1"/>
</dbReference>
<dbReference type="PROSITE" id="PS50106">
    <property type="entry name" value="PDZ"/>
    <property type="match status" value="1"/>
</dbReference>
<dbReference type="Gene3D" id="2.30.42.10">
    <property type="match status" value="2"/>
</dbReference>
<reference evidence="2 3" key="1">
    <citation type="submission" date="2018-11" db="EMBL/GenBank/DDBJ databases">
        <authorList>
            <consortium name="Pathogen Informatics"/>
        </authorList>
    </citation>
    <scope>NUCLEOTIDE SEQUENCE [LARGE SCALE GENOMIC DNA]</scope>
</reference>
<name>A0A3P7J4R6_STRVU</name>
<keyword evidence="3" id="KW-1185">Reference proteome</keyword>
<evidence type="ECO:0000313" key="2">
    <source>
        <dbReference type="EMBL" id="VDM74759.1"/>
    </source>
</evidence>
<accession>A0A3P7J4R6</accession>
<dbReference type="PANTHER" id="PTHR23119:SF44">
    <property type="entry name" value="PROTEIN LAP4"/>
    <property type="match status" value="1"/>
</dbReference>
<dbReference type="EMBL" id="UYYB01094622">
    <property type="protein sequence ID" value="VDM74759.1"/>
    <property type="molecule type" value="Genomic_DNA"/>
</dbReference>
<sequence length="123" mass="13389">MKDGKSLGLSIVGGCDHSSHPFGVDRPGVFISKIAANSPAARDIRKAHHIEAVEVGFIGLRDCKDGQSLGISIHGGVGKPAANPADERDEGIFIEKVRVLTRFNLQALISFWFSHKEHLKSRY</sequence>
<dbReference type="InterPro" id="IPR050614">
    <property type="entry name" value="Synaptic_Scaffolding_LAP-MAGUK"/>
</dbReference>
<gene>
    <name evidence="2" type="ORF">SVUK_LOCUS9757</name>
</gene>
<dbReference type="GO" id="GO:0005912">
    <property type="term" value="C:adherens junction"/>
    <property type="evidence" value="ECO:0007669"/>
    <property type="project" value="TreeGrafter"/>
</dbReference>
<protein>
    <recommendedName>
        <fullName evidence="1">PDZ domain-containing protein</fullName>
    </recommendedName>
</protein>
<dbReference type="GO" id="GO:0019901">
    <property type="term" value="F:protein kinase binding"/>
    <property type="evidence" value="ECO:0007669"/>
    <property type="project" value="TreeGrafter"/>
</dbReference>
<dbReference type="GO" id="GO:0098968">
    <property type="term" value="P:neurotransmitter receptor transport postsynaptic membrane to endosome"/>
    <property type="evidence" value="ECO:0007669"/>
    <property type="project" value="TreeGrafter"/>
</dbReference>
<dbReference type="GO" id="GO:0043113">
    <property type="term" value="P:receptor clustering"/>
    <property type="evidence" value="ECO:0007669"/>
    <property type="project" value="TreeGrafter"/>
</dbReference>
<evidence type="ECO:0000313" key="3">
    <source>
        <dbReference type="Proteomes" id="UP000270094"/>
    </source>
</evidence>
<proteinExistence type="predicted"/>
<dbReference type="GO" id="GO:0045211">
    <property type="term" value="C:postsynaptic membrane"/>
    <property type="evidence" value="ECO:0007669"/>
    <property type="project" value="TreeGrafter"/>
</dbReference>
<dbReference type="GO" id="GO:0014069">
    <property type="term" value="C:postsynaptic density"/>
    <property type="evidence" value="ECO:0007669"/>
    <property type="project" value="TreeGrafter"/>
</dbReference>
<dbReference type="GO" id="GO:0098609">
    <property type="term" value="P:cell-cell adhesion"/>
    <property type="evidence" value="ECO:0007669"/>
    <property type="project" value="TreeGrafter"/>
</dbReference>
<dbReference type="SUPFAM" id="SSF50156">
    <property type="entry name" value="PDZ domain-like"/>
    <property type="match status" value="1"/>
</dbReference>
<organism evidence="2 3">
    <name type="scientific">Strongylus vulgaris</name>
    <name type="common">Blood worm</name>
    <dbReference type="NCBI Taxonomy" id="40348"/>
    <lineage>
        <taxon>Eukaryota</taxon>
        <taxon>Metazoa</taxon>
        <taxon>Ecdysozoa</taxon>
        <taxon>Nematoda</taxon>
        <taxon>Chromadorea</taxon>
        <taxon>Rhabditida</taxon>
        <taxon>Rhabditina</taxon>
        <taxon>Rhabditomorpha</taxon>
        <taxon>Strongyloidea</taxon>
        <taxon>Strongylidae</taxon>
        <taxon>Strongylus</taxon>
    </lineage>
</organism>
<dbReference type="GO" id="GO:0098887">
    <property type="term" value="P:neurotransmitter receptor transport, endosome to postsynaptic membrane"/>
    <property type="evidence" value="ECO:0007669"/>
    <property type="project" value="TreeGrafter"/>
</dbReference>
<dbReference type="InterPro" id="IPR001478">
    <property type="entry name" value="PDZ"/>
</dbReference>
<feature type="domain" description="PDZ" evidence="1">
    <location>
        <begin position="1"/>
        <end position="54"/>
    </location>
</feature>
<dbReference type="GO" id="GO:0045197">
    <property type="term" value="P:establishment or maintenance of epithelial cell apical/basal polarity"/>
    <property type="evidence" value="ECO:0007669"/>
    <property type="project" value="TreeGrafter"/>
</dbReference>
<dbReference type="OrthoDB" id="2187496at2759"/>
<dbReference type="AlphaFoldDB" id="A0A3P7J4R6"/>
<evidence type="ECO:0000259" key="1">
    <source>
        <dbReference type="PROSITE" id="PS50106"/>
    </source>
</evidence>
<dbReference type="GO" id="GO:0016323">
    <property type="term" value="C:basolateral plasma membrane"/>
    <property type="evidence" value="ECO:0007669"/>
    <property type="project" value="TreeGrafter"/>
</dbReference>
<dbReference type="InterPro" id="IPR036034">
    <property type="entry name" value="PDZ_sf"/>
</dbReference>